<feature type="binding site" evidence="12">
    <location>
        <position position="570"/>
    </location>
    <ligand>
        <name>Zn(2+)</name>
        <dbReference type="ChEBI" id="CHEBI:29105"/>
        <label>1</label>
    </ligand>
</feature>
<dbReference type="EC" id="5.6.2.4" evidence="12"/>
<keyword evidence="5 12" id="KW-0378">Hydrolase</keyword>
<evidence type="ECO:0000259" key="13">
    <source>
        <dbReference type="PROSITE" id="PS51192"/>
    </source>
</evidence>
<evidence type="ECO:0000256" key="10">
    <source>
        <dbReference type="ARBA" id="ARBA00023235"/>
    </source>
</evidence>
<feature type="binding site" evidence="12">
    <location>
        <position position="530"/>
    </location>
    <ligand>
        <name>Zn(2+)</name>
        <dbReference type="ChEBI" id="CHEBI:29105"/>
        <label>1</label>
    </ligand>
</feature>
<keyword evidence="10 12" id="KW-0413">Isomerase</keyword>
<dbReference type="NCBIfam" id="TIGR00595">
    <property type="entry name" value="priA"/>
    <property type="match status" value="1"/>
</dbReference>
<evidence type="ECO:0000256" key="7">
    <source>
        <dbReference type="ARBA" id="ARBA00022833"/>
    </source>
</evidence>
<feature type="binding site" evidence="12">
    <location>
        <position position="557"/>
    </location>
    <ligand>
        <name>Zn(2+)</name>
        <dbReference type="ChEBI" id="CHEBI:29105"/>
        <label>2</label>
    </ligand>
</feature>
<comment type="catalytic activity">
    <reaction evidence="11 12">
        <text>ATP + H2O = ADP + phosphate + H(+)</text>
        <dbReference type="Rhea" id="RHEA:13065"/>
        <dbReference type="ChEBI" id="CHEBI:15377"/>
        <dbReference type="ChEBI" id="CHEBI:15378"/>
        <dbReference type="ChEBI" id="CHEBI:30616"/>
        <dbReference type="ChEBI" id="CHEBI:43474"/>
        <dbReference type="ChEBI" id="CHEBI:456216"/>
        <dbReference type="EC" id="5.6.2.4"/>
    </reaction>
</comment>
<dbReference type="SMART" id="SM00490">
    <property type="entry name" value="HELICc"/>
    <property type="match status" value="1"/>
</dbReference>
<dbReference type="PANTHER" id="PTHR30580">
    <property type="entry name" value="PRIMOSOMAL PROTEIN N"/>
    <property type="match status" value="1"/>
</dbReference>
<evidence type="ECO:0000313" key="14">
    <source>
        <dbReference type="EMBL" id="NIR74165.1"/>
    </source>
</evidence>
<dbReference type="InterPro" id="IPR014001">
    <property type="entry name" value="Helicase_ATP-bd"/>
</dbReference>
<dbReference type="FunFam" id="3.40.50.300:FF:000489">
    <property type="entry name" value="Primosome assembly protein PriA"/>
    <property type="match status" value="1"/>
</dbReference>
<keyword evidence="6 12" id="KW-0347">Helicase</keyword>
<dbReference type="InterPro" id="IPR005259">
    <property type="entry name" value="PriA"/>
</dbReference>
<dbReference type="GO" id="GO:0008270">
    <property type="term" value="F:zinc ion binding"/>
    <property type="evidence" value="ECO:0007669"/>
    <property type="project" value="UniProtKB-UniRule"/>
</dbReference>
<dbReference type="GO" id="GO:0006269">
    <property type="term" value="P:DNA replication, synthesis of primer"/>
    <property type="evidence" value="ECO:0007669"/>
    <property type="project" value="UniProtKB-KW"/>
</dbReference>
<dbReference type="GO" id="GO:0003677">
    <property type="term" value="F:DNA binding"/>
    <property type="evidence" value="ECO:0007669"/>
    <property type="project" value="UniProtKB-UniRule"/>
</dbReference>
<dbReference type="CDD" id="cd18804">
    <property type="entry name" value="SF2_C_priA"/>
    <property type="match status" value="1"/>
</dbReference>
<evidence type="ECO:0000256" key="8">
    <source>
        <dbReference type="ARBA" id="ARBA00022840"/>
    </source>
</evidence>
<comment type="caution">
    <text evidence="14">The sequence shown here is derived from an EMBL/GenBank/DDBJ whole genome shotgun (WGS) entry which is preliminary data.</text>
</comment>
<accession>A0AAE4Z5H4</accession>
<dbReference type="EMBL" id="JAACAK010000026">
    <property type="protein sequence ID" value="NIR74165.1"/>
    <property type="molecule type" value="Genomic_DNA"/>
</dbReference>
<dbReference type="Pfam" id="PF00270">
    <property type="entry name" value="DEAD"/>
    <property type="match status" value="1"/>
</dbReference>
<evidence type="ECO:0000256" key="12">
    <source>
        <dbReference type="HAMAP-Rule" id="MF_00983"/>
    </source>
</evidence>
<dbReference type="InterPro" id="IPR042115">
    <property type="entry name" value="PriA_3primeBD_sf"/>
</dbReference>
<feature type="binding site" evidence="12">
    <location>
        <position position="539"/>
    </location>
    <ligand>
        <name>Zn(2+)</name>
        <dbReference type="ChEBI" id="CHEBI:29105"/>
        <label>2</label>
    </ligand>
</feature>
<evidence type="ECO:0000256" key="1">
    <source>
        <dbReference type="ARBA" id="ARBA00022515"/>
    </source>
</evidence>
<keyword evidence="7 12" id="KW-0862">Zinc</keyword>
<dbReference type="Gene3D" id="3.40.50.300">
    <property type="entry name" value="P-loop containing nucleotide triphosphate hydrolases"/>
    <property type="match status" value="2"/>
</dbReference>
<dbReference type="Pfam" id="PF00271">
    <property type="entry name" value="Helicase_C"/>
    <property type="match status" value="1"/>
</dbReference>
<evidence type="ECO:0000256" key="2">
    <source>
        <dbReference type="ARBA" id="ARBA00022705"/>
    </source>
</evidence>
<evidence type="ECO:0000256" key="6">
    <source>
        <dbReference type="ARBA" id="ARBA00022806"/>
    </source>
</evidence>
<keyword evidence="4 12" id="KW-0547">Nucleotide-binding</keyword>
<comment type="function">
    <text evidence="12">Initiates the restart of stalled replication forks, which reloads the replicative helicase on sites other than the origin of replication. Recognizes and binds to abandoned replication forks and remodels them to uncover a helicase loading site. Promotes assembly of the primosome at these replication forks.</text>
</comment>
<dbReference type="InterPro" id="IPR040498">
    <property type="entry name" value="PriA_CRR"/>
</dbReference>
<name>A0AAE4Z5H4_9BACT</name>
<comment type="subunit">
    <text evidence="12">Component of the replication restart primosome.</text>
</comment>
<feature type="binding site" evidence="12">
    <location>
        <position position="554"/>
    </location>
    <ligand>
        <name>Zn(2+)</name>
        <dbReference type="ChEBI" id="CHEBI:29105"/>
        <label>2</label>
    </ligand>
</feature>
<feature type="binding site" evidence="12">
    <location>
        <position position="527"/>
    </location>
    <ligand>
        <name>Zn(2+)</name>
        <dbReference type="ChEBI" id="CHEBI:29105"/>
        <label>1</label>
    </ligand>
</feature>
<organism evidence="14 15">
    <name type="scientific">Candidatus Kutchimonas denitrificans</name>
    <dbReference type="NCBI Taxonomy" id="3056748"/>
    <lineage>
        <taxon>Bacteria</taxon>
        <taxon>Pseudomonadati</taxon>
        <taxon>Gemmatimonadota</taxon>
        <taxon>Gemmatimonadia</taxon>
        <taxon>Candidatus Palauibacterales</taxon>
        <taxon>Candidatus Palauibacteraceae</taxon>
        <taxon>Candidatus Kutchimonas</taxon>
    </lineage>
</organism>
<dbReference type="Gene3D" id="3.40.1440.60">
    <property type="entry name" value="PriA, 3(prime) DNA-binding domain"/>
    <property type="match status" value="1"/>
</dbReference>
<feature type="binding site" evidence="12">
    <location>
        <position position="536"/>
    </location>
    <ligand>
        <name>Zn(2+)</name>
        <dbReference type="ChEBI" id="CHEBI:29105"/>
        <label>2</label>
    </ligand>
</feature>
<evidence type="ECO:0000256" key="4">
    <source>
        <dbReference type="ARBA" id="ARBA00022741"/>
    </source>
</evidence>
<dbReference type="GO" id="GO:0006302">
    <property type="term" value="P:double-strand break repair"/>
    <property type="evidence" value="ECO:0007669"/>
    <property type="project" value="InterPro"/>
</dbReference>
<keyword evidence="1 12" id="KW-0639">Primosome</keyword>
<dbReference type="InterPro" id="IPR011545">
    <property type="entry name" value="DEAD/DEAH_box_helicase_dom"/>
</dbReference>
<dbReference type="CDD" id="cd17929">
    <property type="entry name" value="DEXHc_priA"/>
    <property type="match status" value="1"/>
</dbReference>
<dbReference type="GO" id="GO:1990077">
    <property type="term" value="C:primosome complex"/>
    <property type="evidence" value="ECO:0007669"/>
    <property type="project" value="UniProtKB-UniRule"/>
</dbReference>
<dbReference type="GO" id="GO:0006310">
    <property type="term" value="P:DNA recombination"/>
    <property type="evidence" value="ECO:0007669"/>
    <property type="project" value="InterPro"/>
</dbReference>
<sequence length="824" mass="90744">MSYARVAVPRPLYRTFLYRIPPDLANDGIGPGRRVLVPFGRHRLIGWVDEIAEEPADIPARIRDILDVPDPEPVLDESLLAVCRWVARYYAAPLGLTFRAALPAALSAESADRLALRSEPATPPDNANERALLNYLRERRGPIKLTAARKALGAGPWARAARSLAERGVIEIEHEAPDVEPPQRTRQVVVLTRELPSLQERRRIFGRARRQQELFEYLETVDGRAEVAHLIDQLGMSRSVVRGLADRGVAEIREEETRQDPLAGLPVGEAPPPVPTPAQKVVIRRLIDSLVEGAPTVHVLKGVTGSGKTLVYIELLRELVGRRGRAAILLVPEISLTPQTLARFRGAFGDDVALLHSALSEGERFTAWESLRSGAKRIVIGARSAVFAPVRDLGAIIIDEEHESSYKQHDPAPRYHAREVAAVRAHRDGALCLLGSATPSLESWANVQTGSWRLLQLPERIGARPLPGVSVVDLREERKERAGEEDRPPGPLVLSRALHHALQRRLESGEQSILLLNRRGYSTFVQCRDCGAVQACPHCNVSLTVHRRPARLVCHHCYHQQPVPDACPDCGSVNLSHRGVGTEQVERVLGETFPRARLARMDVDTTSGKWSHHRILDRVGRGAVDVLLGTQMIAKGLDFPNVTLVGVINADVGLSLPDFRASENTFQLLTQVAGRAGRGPAGGEVIIQTALPGHYAVRFALAHDYDGFAARELDERAAPAYPPHIRLANLVLSGTAEARVQEGAEAALRWLIGLFEAHSISDIDAIGPAPCPIDRIRGRWRWHLLLKAHDGEVLGRVLRYMAARFEPPHSGLRIEIDRDPVSLL</sequence>
<dbReference type="GO" id="GO:0006270">
    <property type="term" value="P:DNA replication initiation"/>
    <property type="evidence" value="ECO:0007669"/>
    <property type="project" value="TreeGrafter"/>
</dbReference>
<evidence type="ECO:0000256" key="3">
    <source>
        <dbReference type="ARBA" id="ARBA00022723"/>
    </source>
</evidence>
<evidence type="ECO:0000256" key="5">
    <source>
        <dbReference type="ARBA" id="ARBA00022801"/>
    </source>
</evidence>
<keyword evidence="3 12" id="KW-0479">Metal-binding</keyword>
<evidence type="ECO:0000256" key="11">
    <source>
        <dbReference type="ARBA" id="ARBA00048988"/>
    </source>
</evidence>
<dbReference type="AlphaFoldDB" id="A0AAE4Z5H4"/>
<comment type="similarity">
    <text evidence="12">Belongs to the helicase family. PriA subfamily.</text>
</comment>
<dbReference type="Pfam" id="PF18074">
    <property type="entry name" value="PriA_C"/>
    <property type="match status" value="1"/>
</dbReference>
<gene>
    <name evidence="12 14" type="primary">priA</name>
    <name evidence="14" type="ORF">GWO12_03495</name>
</gene>
<dbReference type="Pfam" id="PF18319">
    <property type="entry name" value="Zn_ribbon_PriA"/>
    <property type="match status" value="1"/>
</dbReference>
<dbReference type="InterPro" id="IPR041222">
    <property type="entry name" value="PriA_3primeBD"/>
</dbReference>
<dbReference type="InterPro" id="IPR001650">
    <property type="entry name" value="Helicase_C-like"/>
</dbReference>
<feature type="binding site" evidence="12">
    <location>
        <position position="567"/>
    </location>
    <ligand>
        <name>Zn(2+)</name>
        <dbReference type="ChEBI" id="CHEBI:29105"/>
        <label>1</label>
    </ligand>
</feature>
<dbReference type="InterPro" id="IPR041236">
    <property type="entry name" value="PriA_C"/>
</dbReference>
<dbReference type="GO" id="GO:0043138">
    <property type="term" value="F:3'-5' DNA helicase activity"/>
    <property type="evidence" value="ECO:0007669"/>
    <property type="project" value="UniProtKB-EC"/>
</dbReference>
<proteinExistence type="inferred from homology"/>
<dbReference type="Proteomes" id="UP000702544">
    <property type="component" value="Unassembled WGS sequence"/>
</dbReference>
<protein>
    <recommendedName>
        <fullName evidence="12">Replication restart protein PriA</fullName>
    </recommendedName>
    <alternativeName>
        <fullName evidence="12">ATP-dependent DNA helicase PriA</fullName>
        <ecNumber evidence="12">5.6.2.4</ecNumber>
    </alternativeName>
    <alternativeName>
        <fullName evidence="12">DNA 3'-5' helicase PriA</fullName>
    </alternativeName>
</protein>
<dbReference type="SMART" id="SM00487">
    <property type="entry name" value="DEXDc"/>
    <property type="match status" value="1"/>
</dbReference>
<dbReference type="InterPro" id="IPR027417">
    <property type="entry name" value="P-loop_NTPase"/>
</dbReference>
<dbReference type="GO" id="GO:0016787">
    <property type="term" value="F:hydrolase activity"/>
    <property type="evidence" value="ECO:0007669"/>
    <property type="project" value="UniProtKB-KW"/>
</dbReference>
<keyword evidence="8 12" id="KW-0067">ATP-binding</keyword>
<dbReference type="PANTHER" id="PTHR30580:SF0">
    <property type="entry name" value="PRIMOSOMAL PROTEIN N"/>
    <property type="match status" value="1"/>
</dbReference>
<dbReference type="Pfam" id="PF17764">
    <property type="entry name" value="PriA_3primeBD"/>
    <property type="match status" value="1"/>
</dbReference>
<dbReference type="SUPFAM" id="SSF52540">
    <property type="entry name" value="P-loop containing nucleoside triphosphate hydrolases"/>
    <property type="match status" value="2"/>
</dbReference>
<dbReference type="HAMAP" id="MF_00983">
    <property type="entry name" value="PriA"/>
    <property type="match status" value="1"/>
</dbReference>
<keyword evidence="2 12" id="KW-0235">DNA replication</keyword>
<evidence type="ECO:0000313" key="15">
    <source>
        <dbReference type="Proteomes" id="UP000702544"/>
    </source>
</evidence>
<comment type="catalytic activity">
    <reaction evidence="12">
        <text>Couples ATP hydrolysis with the unwinding of duplex DNA by translocating in the 3'-5' direction.</text>
        <dbReference type="EC" id="5.6.2.4"/>
    </reaction>
</comment>
<reference evidence="14 15" key="1">
    <citation type="submission" date="2020-01" db="EMBL/GenBank/DDBJ databases">
        <title>Genomes assembled from Gulf of Kutch pelagic sediment metagenomes.</title>
        <authorList>
            <person name="Chandrashekar M."/>
            <person name="Mahajan M.S."/>
            <person name="Dave K.J."/>
            <person name="Vatsa P."/>
            <person name="Nathani N.M."/>
        </authorList>
    </citation>
    <scope>NUCLEOTIDE SEQUENCE [LARGE SCALE GENOMIC DNA]</scope>
    <source>
        <strain evidence="14">KS3-K002</strain>
    </source>
</reference>
<evidence type="ECO:0000256" key="9">
    <source>
        <dbReference type="ARBA" id="ARBA00023125"/>
    </source>
</evidence>
<dbReference type="GO" id="GO:0005524">
    <property type="term" value="F:ATP binding"/>
    <property type="evidence" value="ECO:0007669"/>
    <property type="project" value="UniProtKB-UniRule"/>
</dbReference>
<comment type="cofactor">
    <cofactor evidence="12">
        <name>Zn(2+)</name>
        <dbReference type="ChEBI" id="CHEBI:29105"/>
    </cofactor>
    <text evidence="12">Binds 2 zinc ions per subunit.</text>
</comment>
<keyword evidence="9 12" id="KW-0238">DNA-binding</keyword>
<feature type="domain" description="Helicase ATP-binding" evidence="13">
    <location>
        <begin position="289"/>
        <end position="457"/>
    </location>
</feature>
<dbReference type="PROSITE" id="PS51192">
    <property type="entry name" value="HELICASE_ATP_BIND_1"/>
    <property type="match status" value="1"/>
</dbReference>